<dbReference type="InterPro" id="IPR025644">
    <property type="entry name" value="DUF4344"/>
</dbReference>
<dbReference type="Proteomes" id="UP000265509">
    <property type="component" value="Unassembled WGS sequence"/>
</dbReference>
<evidence type="ECO:0000313" key="2">
    <source>
        <dbReference type="EMBL" id="RLQ23592.1"/>
    </source>
</evidence>
<comment type="caution">
    <text evidence="2">The sequence shown here is derived from an EMBL/GenBank/DDBJ whole genome shotgun (WGS) entry which is preliminary data.</text>
</comment>
<dbReference type="Pfam" id="PF14247">
    <property type="entry name" value="DUF4344"/>
    <property type="match status" value="1"/>
</dbReference>
<dbReference type="AlphaFoldDB" id="A0A3L7E4X5"/>
<organism evidence="2 3">
    <name type="scientific">Seongchinamella sediminis</name>
    <dbReference type="NCBI Taxonomy" id="2283635"/>
    <lineage>
        <taxon>Bacteria</taxon>
        <taxon>Pseudomonadati</taxon>
        <taxon>Pseudomonadota</taxon>
        <taxon>Gammaproteobacteria</taxon>
        <taxon>Cellvibrionales</taxon>
        <taxon>Halieaceae</taxon>
        <taxon>Seongchinamella</taxon>
    </lineage>
</organism>
<protein>
    <submittedName>
        <fullName evidence="2">Uncharacterized protein</fullName>
    </submittedName>
</protein>
<name>A0A3L7E4X5_9GAMM</name>
<accession>A0A3L7E4X5</accession>
<keyword evidence="1" id="KW-0472">Membrane</keyword>
<dbReference type="EMBL" id="QRAN01000001">
    <property type="protein sequence ID" value="RLQ23592.1"/>
    <property type="molecule type" value="Genomic_DNA"/>
</dbReference>
<evidence type="ECO:0000313" key="3">
    <source>
        <dbReference type="Proteomes" id="UP000265509"/>
    </source>
</evidence>
<keyword evidence="3" id="KW-1185">Reference proteome</keyword>
<keyword evidence="1" id="KW-1133">Transmembrane helix</keyword>
<keyword evidence="1" id="KW-0812">Transmembrane</keyword>
<evidence type="ECO:0000256" key="1">
    <source>
        <dbReference type="SAM" id="Phobius"/>
    </source>
</evidence>
<proteinExistence type="predicted"/>
<reference evidence="2 3" key="1">
    <citation type="submission" date="2018-07" db="EMBL/GenBank/DDBJ databases">
        <title>Halioglobus sp. genome submission.</title>
        <authorList>
            <person name="Ye M.-Q."/>
            <person name="Du Z.-J."/>
        </authorList>
    </citation>
    <scope>NUCLEOTIDE SEQUENCE [LARGE SCALE GENOMIC DNA]</scope>
    <source>
        <strain evidence="2 3">U0301</strain>
    </source>
</reference>
<gene>
    <name evidence="2" type="ORF">DWB85_00070</name>
</gene>
<feature type="transmembrane region" description="Helical" evidence="1">
    <location>
        <begin position="32"/>
        <end position="52"/>
    </location>
</feature>
<sequence>MLAEFSQIHAGASTGLRQPFPRQKRERGIMRLAAVSSLVVVILGAYPLALFAEPVLEHDFQTTVTAGKHTALRLENVQVGTQLELQFKVEKPLQVWVLDLANLARFPDVAQALHSQRVADEDSVTLVPPASDDYYVLFDNRDGPDEVDVEVAVRISRAELRPLDRPELQRAMNRIVASLNKIFIFDSIDVQPAACGVANLLTVDKRIYLCLEYVSAIEAAVDEREQAKALLLFALLHEFAHVLLRQWEMPFYDNEEIADQMATALTTMIERDDAAMAQARFFAAAAVAQQQNPGSFGHGRHPLAAQRARNIQRWSEAGDEHARAWQPFLVPRMQSAFLRQLSARTAPWVRPELVGEELRRREEANK</sequence>